<evidence type="ECO:0000313" key="3">
    <source>
        <dbReference type="Proteomes" id="UP000028640"/>
    </source>
</evidence>
<dbReference type="RefSeq" id="WP_034795743.1">
    <property type="nucleotide sequence ID" value="NZ_JMPJ01000075.1"/>
</dbReference>
<proteinExistence type="predicted"/>
<name>A0A085G0Y9_EWIA3</name>
<dbReference type="GeneID" id="78382378"/>
<feature type="transmembrane region" description="Helical" evidence="1">
    <location>
        <begin position="88"/>
        <end position="105"/>
    </location>
</feature>
<sequence length="107" mass="11255">MNQHTLIICGIALLAVGTYAFRYAGFKLGSRMTFTDNTRALIADAATTLLLSVAVIATLLEGEHFAGFARLLGVGVAAIMAWRKVPLIAVILSAAAVTALARWLGLP</sequence>
<keyword evidence="3" id="KW-1185">Reference proteome</keyword>
<keyword evidence="1" id="KW-0812">Transmembrane</keyword>
<dbReference type="Proteomes" id="UP000028640">
    <property type="component" value="Unassembled WGS sequence"/>
</dbReference>
<dbReference type="EMBL" id="JMPJ01000075">
    <property type="protein sequence ID" value="KFC77384.1"/>
    <property type="molecule type" value="Genomic_DNA"/>
</dbReference>
<dbReference type="InterPro" id="IPR008407">
    <property type="entry name" value="Brnchd-chn_aa_trnsp_AzlD"/>
</dbReference>
<evidence type="ECO:0000313" key="2">
    <source>
        <dbReference type="EMBL" id="KFC77384.1"/>
    </source>
</evidence>
<dbReference type="eggNOG" id="ENOG5032T1U">
    <property type="taxonomic scope" value="Bacteria"/>
</dbReference>
<accession>A0A085G0Y9</accession>
<feature type="transmembrane region" description="Helical" evidence="1">
    <location>
        <begin position="65"/>
        <end position="82"/>
    </location>
</feature>
<gene>
    <name evidence="2" type="ORF">GEAM_4235</name>
</gene>
<keyword evidence="1" id="KW-1133">Transmembrane helix</keyword>
<evidence type="ECO:0000256" key="1">
    <source>
        <dbReference type="SAM" id="Phobius"/>
    </source>
</evidence>
<dbReference type="STRING" id="910964.GEAM_4235"/>
<dbReference type="Pfam" id="PF05437">
    <property type="entry name" value="AzlD"/>
    <property type="match status" value="1"/>
</dbReference>
<comment type="caution">
    <text evidence="2">The sequence shown here is derived from an EMBL/GenBank/DDBJ whole genome shotgun (WGS) entry which is preliminary data.</text>
</comment>
<evidence type="ECO:0008006" key="4">
    <source>
        <dbReference type="Google" id="ProtNLM"/>
    </source>
</evidence>
<dbReference type="OrthoDB" id="6694704at2"/>
<protein>
    <recommendedName>
        <fullName evidence="4">Inner membrane protein</fullName>
    </recommendedName>
</protein>
<feature type="transmembrane region" description="Helical" evidence="1">
    <location>
        <begin position="40"/>
        <end position="60"/>
    </location>
</feature>
<organism evidence="2 3">
    <name type="scientific">Ewingella americana (strain ATCC 33852 / DSM 4580 / CCUG 14506 / JCM 5911 / LMG 7869 / NCTC 12157 / CDC 1468-78)</name>
    <dbReference type="NCBI Taxonomy" id="910964"/>
    <lineage>
        <taxon>Bacteria</taxon>
        <taxon>Pseudomonadati</taxon>
        <taxon>Pseudomonadota</taxon>
        <taxon>Gammaproteobacteria</taxon>
        <taxon>Enterobacterales</taxon>
        <taxon>Yersiniaceae</taxon>
        <taxon>Ewingella</taxon>
    </lineage>
</organism>
<dbReference type="AlphaFoldDB" id="A0A085G0Y9"/>
<reference evidence="2 3" key="1">
    <citation type="submission" date="2014-05" db="EMBL/GenBank/DDBJ databases">
        <title>ATOL: Assembling a taxonomically balanced genome-scale reconstruction of the evolutionary history of the Enterobacteriaceae.</title>
        <authorList>
            <person name="Plunkett G.III."/>
            <person name="Neeno-Eckwall E.C."/>
            <person name="Glasner J.D."/>
            <person name="Perna N.T."/>
        </authorList>
    </citation>
    <scope>NUCLEOTIDE SEQUENCE [LARGE SCALE GENOMIC DNA]</scope>
    <source>
        <strain evidence="2 3">ATCC 33852</strain>
    </source>
</reference>
<keyword evidence="1" id="KW-0472">Membrane</keyword>